<sequence>MSLPAQTTPDAPEPQPVPEAAGTVSVLGLEDTGQGGRTDRLSFRRAEEWRTARTEIPAEELRSRLHDFVTTMHGVLASLPQRAGEFQLDEVSFSAEVSAKGTVSLLGSGGELAGQAGITFTFTRRPDPAP</sequence>
<dbReference type="RefSeq" id="WP_142232516.1">
    <property type="nucleotide sequence ID" value="NZ_CP022310.1"/>
</dbReference>
<feature type="domain" description="Pepco" evidence="2">
    <location>
        <begin position="33"/>
        <end position="124"/>
    </location>
</feature>
<dbReference type="Pfam" id="PF24393">
    <property type="entry name" value="Pepco"/>
    <property type="match status" value="1"/>
</dbReference>
<dbReference type="AlphaFoldDB" id="A0A514JSF2"/>
<dbReference type="EMBL" id="CP022310">
    <property type="protein sequence ID" value="QDI70287.1"/>
    <property type="molecule type" value="Genomic_DNA"/>
</dbReference>
<reference evidence="3 4" key="1">
    <citation type="submission" date="2017-07" db="EMBL/GenBank/DDBJ databases">
        <title>The Complete Genome of Streptomyces asterosporus-ZSY.</title>
        <authorList>
            <person name="Zhang S."/>
        </authorList>
    </citation>
    <scope>NUCLEOTIDE SEQUENCE [LARGE SCALE GENOMIC DNA]</scope>
    <source>
        <strain evidence="3 4">DSM 41452</strain>
    </source>
</reference>
<dbReference type="InterPro" id="IPR056947">
    <property type="entry name" value="Pepco_dom"/>
</dbReference>
<dbReference type="KEGG" id="sast:CD934_17460"/>
<feature type="region of interest" description="Disordered" evidence="1">
    <location>
        <begin position="1"/>
        <end position="39"/>
    </location>
</feature>
<name>A0A514JSF2_9ACTN</name>
<evidence type="ECO:0000259" key="2">
    <source>
        <dbReference type="Pfam" id="PF24393"/>
    </source>
</evidence>
<organism evidence="3 4">
    <name type="scientific">Streptomyces calvus</name>
    <dbReference type="NCBI Taxonomy" id="67282"/>
    <lineage>
        <taxon>Bacteria</taxon>
        <taxon>Bacillati</taxon>
        <taxon>Actinomycetota</taxon>
        <taxon>Actinomycetes</taxon>
        <taxon>Kitasatosporales</taxon>
        <taxon>Streptomycetaceae</taxon>
        <taxon>Streptomyces</taxon>
    </lineage>
</organism>
<dbReference type="Proteomes" id="UP000316215">
    <property type="component" value="Chromosome"/>
</dbReference>
<accession>A0A514JSF2</accession>
<evidence type="ECO:0000313" key="4">
    <source>
        <dbReference type="Proteomes" id="UP000316215"/>
    </source>
</evidence>
<evidence type="ECO:0000313" key="3">
    <source>
        <dbReference type="EMBL" id="QDI70287.1"/>
    </source>
</evidence>
<keyword evidence="4" id="KW-1185">Reference proteome</keyword>
<evidence type="ECO:0000256" key="1">
    <source>
        <dbReference type="SAM" id="MobiDB-lite"/>
    </source>
</evidence>
<gene>
    <name evidence="3" type="ORF">CD934_17460</name>
</gene>
<protein>
    <recommendedName>
        <fullName evidence="2">Pepco domain-containing protein</fullName>
    </recommendedName>
</protein>
<proteinExistence type="predicted"/>